<dbReference type="Gene3D" id="3.50.50.60">
    <property type="entry name" value="FAD/NAD(P)-binding domain"/>
    <property type="match status" value="1"/>
</dbReference>
<dbReference type="Proteomes" id="UP001305779">
    <property type="component" value="Unassembled WGS sequence"/>
</dbReference>
<dbReference type="InterPro" id="IPR006076">
    <property type="entry name" value="FAD-dep_OxRdtase"/>
</dbReference>
<evidence type="ECO:0000259" key="6">
    <source>
        <dbReference type="Pfam" id="PF01266"/>
    </source>
</evidence>
<sequence length="441" mass="48634">MEPTVLIIGGGTFGTSIAYHLAQTYKDPSKVTLVDREPSPPKQAAAIDINRAIRTDYPNQLYCNLAYESIHPWFWSIELGPHFHKVGWLMLNEEGSDVSDRINSTFKDRGSNCAENVPIGGLHTKWDGVLQGTETRGFNGAYFNPEAGWVNAAGATASFVAAAVKRGVKRVTAQATELVLDNSGGRISGVRLASGEVLTADKVVLATGAWTSSILSPIEDALDIPEQDRIEQQARCTGTISAYYKMSDEEIDRMTKANTPVIVYGGNGEIFPPSKQNKLMKVSNSRTTFTNTITTRSGHKISVPRADQYNIPDALKRETEAIMSSKLLQEFTRGKKPDHWRICYDAQTPTEDLLMCKHPHPKLNNLYLAVGGSFHSYKFMPVAGKYFINILNGESNGDEKDKAWGWKTDADWNDVREFGLLSGKAVAKVELRDLESGQAKL</sequence>
<name>A0ABR0EDK9_ZASCE</name>
<keyword evidence="4" id="KW-0274">FAD</keyword>
<reference evidence="7 8" key="1">
    <citation type="journal article" date="2023" name="G3 (Bethesda)">
        <title>A chromosome-level genome assembly of Zasmidium syzygii isolated from banana leaves.</title>
        <authorList>
            <person name="van Westerhoven A.C."/>
            <person name="Mehrabi R."/>
            <person name="Talebi R."/>
            <person name="Steentjes M.B.F."/>
            <person name="Corcolon B."/>
            <person name="Chong P.A."/>
            <person name="Kema G.H.J."/>
            <person name="Seidl M.F."/>
        </authorList>
    </citation>
    <scope>NUCLEOTIDE SEQUENCE [LARGE SCALE GENOMIC DNA]</scope>
    <source>
        <strain evidence="7 8">P124</strain>
    </source>
</reference>
<dbReference type="InterPro" id="IPR036188">
    <property type="entry name" value="FAD/NAD-bd_sf"/>
</dbReference>
<dbReference type="PANTHER" id="PTHR10961">
    <property type="entry name" value="PEROXISOMAL SARCOSINE OXIDASE"/>
    <property type="match status" value="1"/>
</dbReference>
<comment type="caution">
    <text evidence="7">The sequence shown here is derived from an EMBL/GenBank/DDBJ whole genome shotgun (WGS) entry which is preliminary data.</text>
</comment>
<evidence type="ECO:0000313" key="8">
    <source>
        <dbReference type="Proteomes" id="UP001305779"/>
    </source>
</evidence>
<dbReference type="Gene3D" id="3.30.9.10">
    <property type="entry name" value="D-Amino Acid Oxidase, subunit A, domain 2"/>
    <property type="match status" value="1"/>
</dbReference>
<evidence type="ECO:0000256" key="5">
    <source>
        <dbReference type="ARBA" id="ARBA00023002"/>
    </source>
</evidence>
<dbReference type="Pfam" id="PF01266">
    <property type="entry name" value="DAO"/>
    <property type="match status" value="1"/>
</dbReference>
<keyword evidence="3" id="KW-0285">Flavoprotein</keyword>
<proteinExistence type="inferred from homology"/>
<dbReference type="PANTHER" id="PTHR10961:SF37">
    <property type="entry name" value="FAD DEPENDENT OXIDOREDUCTASE DOMAIN-CONTAINING PROTEIN"/>
    <property type="match status" value="1"/>
</dbReference>
<organism evidence="7 8">
    <name type="scientific">Zasmidium cellare</name>
    <name type="common">Wine cellar mold</name>
    <name type="synonym">Racodium cellare</name>
    <dbReference type="NCBI Taxonomy" id="395010"/>
    <lineage>
        <taxon>Eukaryota</taxon>
        <taxon>Fungi</taxon>
        <taxon>Dikarya</taxon>
        <taxon>Ascomycota</taxon>
        <taxon>Pezizomycotina</taxon>
        <taxon>Dothideomycetes</taxon>
        <taxon>Dothideomycetidae</taxon>
        <taxon>Mycosphaerellales</taxon>
        <taxon>Mycosphaerellaceae</taxon>
        <taxon>Zasmidium</taxon>
    </lineage>
</organism>
<accession>A0ABR0EDK9</accession>
<evidence type="ECO:0000256" key="1">
    <source>
        <dbReference type="ARBA" id="ARBA00001974"/>
    </source>
</evidence>
<evidence type="ECO:0000256" key="3">
    <source>
        <dbReference type="ARBA" id="ARBA00022630"/>
    </source>
</evidence>
<feature type="domain" description="FAD dependent oxidoreductase" evidence="6">
    <location>
        <begin position="5"/>
        <end position="387"/>
    </location>
</feature>
<dbReference type="InterPro" id="IPR045170">
    <property type="entry name" value="MTOX"/>
</dbReference>
<comment type="similarity">
    <text evidence="2">Belongs to the MSOX/MTOX family.</text>
</comment>
<keyword evidence="5" id="KW-0560">Oxidoreductase</keyword>
<evidence type="ECO:0000256" key="2">
    <source>
        <dbReference type="ARBA" id="ARBA00010989"/>
    </source>
</evidence>
<dbReference type="EMBL" id="JAXOVC010000007">
    <property type="protein sequence ID" value="KAK4499230.1"/>
    <property type="molecule type" value="Genomic_DNA"/>
</dbReference>
<evidence type="ECO:0000256" key="4">
    <source>
        <dbReference type="ARBA" id="ARBA00022827"/>
    </source>
</evidence>
<protein>
    <recommendedName>
        <fullName evidence="6">FAD dependent oxidoreductase domain-containing protein</fullName>
    </recommendedName>
</protein>
<evidence type="ECO:0000313" key="7">
    <source>
        <dbReference type="EMBL" id="KAK4499230.1"/>
    </source>
</evidence>
<gene>
    <name evidence="7" type="ORF">PRZ48_009743</name>
</gene>
<comment type="cofactor">
    <cofactor evidence="1">
        <name>FAD</name>
        <dbReference type="ChEBI" id="CHEBI:57692"/>
    </cofactor>
</comment>
<dbReference type="SUPFAM" id="SSF51905">
    <property type="entry name" value="FAD/NAD(P)-binding domain"/>
    <property type="match status" value="1"/>
</dbReference>
<keyword evidence="8" id="KW-1185">Reference proteome</keyword>